<evidence type="ECO:0000313" key="2">
    <source>
        <dbReference type="EMBL" id="MFC4668576.1"/>
    </source>
</evidence>
<gene>
    <name evidence="2" type="ORF">ACFO5X_08435</name>
</gene>
<keyword evidence="1" id="KW-0472">Membrane</keyword>
<feature type="transmembrane region" description="Helical" evidence="1">
    <location>
        <begin position="37"/>
        <end position="57"/>
    </location>
</feature>
<dbReference type="Proteomes" id="UP001595973">
    <property type="component" value="Unassembled WGS sequence"/>
</dbReference>
<comment type="caution">
    <text evidence="2">The sequence shown here is derived from an EMBL/GenBank/DDBJ whole genome shotgun (WGS) entry which is preliminary data.</text>
</comment>
<keyword evidence="3" id="KW-1185">Reference proteome</keyword>
<keyword evidence="1" id="KW-0812">Transmembrane</keyword>
<keyword evidence="1" id="KW-1133">Transmembrane helix</keyword>
<reference evidence="3" key="1">
    <citation type="journal article" date="2019" name="Int. J. Syst. Evol. Microbiol.">
        <title>The Global Catalogue of Microorganisms (GCM) 10K type strain sequencing project: providing services to taxonomists for standard genome sequencing and annotation.</title>
        <authorList>
            <consortium name="The Broad Institute Genomics Platform"/>
            <consortium name="The Broad Institute Genome Sequencing Center for Infectious Disease"/>
            <person name="Wu L."/>
            <person name="Ma J."/>
        </authorList>
    </citation>
    <scope>NUCLEOTIDE SEQUENCE [LARGE SCALE GENOMIC DNA]</scope>
    <source>
        <strain evidence="3">CGMCC 4.7283</strain>
    </source>
</reference>
<protein>
    <submittedName>
        <fullName evidence="2">5-aminolevulinate synthase</fullName>
    </submittedName>
</protein>
<sequence length="108" mass="10964">MSDLNFFTVSILICLTALGYAVATYGMKLATGGISPHAAALVALGLAAAVCAEILLLRNSHLSVVYLAIVAIETLLVLGIAVWLGEGLNAQQIAGAGLVLSGMALVLQ</sequence>
<name>A0ABV9KF60_9RHOB</name>
<feature type="transmembrane region" description="Helical" evidence="1">
    <location>
        <begin position="90"/>
        <end position="107"/>
    </location>
</feature>
<proteinExistence type="predicted"/>
<dbReference type="Gene3D" id="1.10.3730.20">
    <property type="match status" value="1"/>
</dbReference>
<evidence type="ECO:0000256" key="1">
    <source>
        <dbReference type="SAM" id="Phobius"/>
    </source>
</evidence>
<dbReference type="InterPro" id="IPR037185">
    <property type="entry name" value="EmrE-like"/>
</dbReference>
<accession>A0ABV9KF60</accession>
<organism evidence="2 3">
    <name type="scientific">Seohaeicola nanhaiensis</name>
    <dbReference type="NCBI Taxonomy" id="1387282"/>
    <lineage>
        <taxon>Bacteria</taxon>
        <taxon>Pseudomonadati</taxon>
        <taxon>Pseudomonadota</taxon>
        <taxon>Alphaproteobacteria</taxon>
        <taxon>Rhodobacterales</taxon>
        <taxon>Roseobacteraceae</taxon>
        <taxon>Seohaeicola</taxon>
    </lineage>
</organism>
<dbReference type="EMBL" id="JBHSGI010000005">
    <property type="protein sequence ID" value="MFC4668576.1"/>
    <property type="molecule type" value="Genomic_DNA"/>
</dbReference>
<dbReference type="SUPFAM" id="SSF103481">
    <property type="entry name" value="Multidrug resistance efflux transporter EmrE"/>
    <property type="match status" value="1"/>
</dbReference>
<evidence type="ECO:0000313" key="3">
    <source>
        <dbReference type="Proteomes" id="UP001595973"/>
    </source>
</evidence>
<feature type="transmembrane region" description="Helical" evidence="1">
    <location>
        <begin position="64"/>
        <end position="84"/>
    </location>
</feature>
<dbReference type="RefSeq" id="WP_380716881.1">
    <property type="nucleotide sequence ID" value="NZ_JBHSGI010000005.1"/>
</dbReference>